<protein>
    <recommendedName>
        <fullName evidence="4">FLYWCH-type domain-containing protein</fullName>
    </recommendedName>
</protein>
<proteinExistence type="predicted"/>
<evidence type="ECO:0000256" key="2">
    <source>
        <dbReference type="ARBA" id="ARBA00022771"/>
    </source>
</evidence>
<keyword evidence="1" id="KW-0479">Metal-binding</keyword>
<reference evidence="5 6" key="1">
    <citation type="journal article" date="2021" name="Elife">
        <title>Chloroplast acquisition without the gene transfer in kleptoplastic sea slugs, Plakobranchus ocellatus.</title>
        <authorList>
            <person name="Maeda T."/>
            <person name="Takahashi S."/>
            <person name="Yoshida T."/>
            <person name="Shimamura S."/>
            <person name="Takaki Y."/>
            <person name="Nagai Y."/>
            <person name="Toyoda A."/>
            <person name="Suzuki Y."/>
            <person name="Arimoto A."/>
            <person name="Ishii H."/>
            <person name="Satoh N."/>
            <person name="Nishiyama T."/>
            <person name="Hasebe M."/>
            <person name="Maruyama T."/>
            <person name="Minagawa J."/>
            <person name="Obokata J."/>
            <person name="Shigenobu S."/>
        </authorList>
    </citation>
    <scope>NUCLEOTIDE SEQUENCE [LARGE SCALE GENOMIC DNA]</scope>
</reference>
<keyword evidence="6" id="KW-1185">Reference proteome</keyword>
<dbReference type="EMBL" id="BMAT01006755">
    <property type="protein sequence ID" value="GFS19255.1"/>
    <property type="molecule type" value="Genomic_DNA"/>
</dbReference>
<dbReference type="Proteomes" id="UP000762676">
    <property type="component" value="Unassembled WGS sequence"/>
</dbReference>
<keyword evidence="3" id="KW-0862">Zinc</keyword>
<accession>A0AAV4JAC2</accession>
<gene>
    <name evidence="5" type="ORF">ElyMa_003284400</name>
</gene>
<evidence type="ECO:0000313" key="6">
    <source>
        <dbReference type="Proteomes" id="UP000762676"/>
    </source>
</evidence>
<comment type="caution">
    <text evidence="5">The sequence shown here is derived from an EMBL/GenBank/DDBJ whole genome shotgun (WGS) entry which is preliminary data.</text>
</comment>
<dbReference type="Pfam" id="PF04500">
    <property type="entry name" value="FLYWCH"/>
    <property type="match status" value="1"/>
</dbReference>
<dbReference type="AlphaFoldDB" id="A0AAV4JAC2"/>
<evidence type="ECO:0000259" key="4">
    <source>
        <dbReference type="Pfam" id="PF04500"/>
    </source>
</evidence>
<dbReference type="InterPro" id="IPR007588">
    <property type="entry name" value="Znf_FLYWCH"/>
</dbReference>
<evidence type="ECO:0000256" key="1">
    <source>
        <dbReference type="ARBA" id="ARBA00022723"/>
    </source>
</evidence>
<sequence length="121" mass="13452">MDLNLTETSKGKPAALLGGHLFRLMATSKNSRTWRCTKKDCKARFTTSLETKEILHGMTNHRHSTTVDAASFANGMVNFVNKIIPSQVACLKYKTFASGMLPSNTYCHCGIANDTQAWRRP</sequence>
<keyword evidence="2" id="KW-0863">Zinc-finger</keyword>
<feature type="domain" description="FLYWCH-type" evidence="4">
    <location>
        <begin position="7"/>
        <end position="63"/>
    </location>
</feature>
<dbReference type="Gene3D" id="2.20.25.240">
    <property type="match status" value="1"/>
</dbReference>
<evidence type="ECO:0000313" key="5">
    <source>
        <dbReference type="EMBL" id="GFS19255.1"/>
    </source>
</evidence>
<dbReference type="GO" id="GO:0008270">
    <property type="term" value="F:zinc ion binding"/>
    <property type="evidence" value="ECO:0007669"/>
    <property type="project" value="UniProtKB-KW"/>
</dbReference>
<name>A0AAV4JAC2_9GAST</name>
<evidence type="ECO:0000256" key="3">
    <source>
        <dbReference type="ARBA" id="ARBA00022833"/>
    </source>
</evidence>
<organism evidence="5 6">
    <name type="scientific">Elysia marginata</name>
    <dbReference type="NCBI Taxonomy" id="1093978"/>
    <lineage>
        <taxon>Eukaryota</taxon>
        <taxon>Metazoa</taxon>
        <taxon>Spiralia</taxon>
        <taxon>Lophotrochozoa</taxon>
        <taxon>Mollusca</taxon>
        <taxon>Gastropoda</taxon>
        <taxon>Heterobranchia</taxon>
        <taxon>Euthyneura</taxon>
        <taxon>Panpulmonata</taxon>
        <taxon>Sacoglossa</taxon>
        <taxon>Placobranchoidea</taxon>
        <taxon>Plakobranchidae</taxon>
        <taxon>Elysia</taxon>
    </lineage>
</organism>